<dbReference type="InParanoid" id="A0A0C2X743"/>
<dbReference type="AlphaFoldDB" id="A0A0C2X743"/>
<name>A0A0C2X743_AMAMK</name>
<dbReference type="PANTHER" id="PTHR33266">
    <property type="entry name" value="CHROMOSOME 15, WHOLE GENOME SHOTGUN SEQUENCE"/>
    <property type="match status" value="1"/>
</dbReference>
<proteinExistence type="predicted"/>
<feature type="region of interest" description="Disordered" evidence="1">
    <location>
        <begin position="788"/>
        <end position="807"/>
    </location>
</feature>
<feature type="compositionally biased region" description="Basic and acidic residues" evidence="1">
    <location>
        <begin position="795"/>
        <end position="805"/>
    </location>
</feature>
<evidence type="ECO:0000313" key="2">
    <source>
        <dbReference type="EMBL" id="KIL65111.1"/>
    </source>
</evidence>
<sequence>MAQLELNNTETAPSSSINTLPLSQDQLTALNKRMDTLSDGEQWKDRLRNDHCKWRSLVSIALMYFINLLSTIAPEQAKHFVAFQDYGDAVDNLDVNKLTQLKEAIQKGADNSDWTDFYRLLVQPKHDDDDIGLNTLKHNERLSKAYKTPFVGPAAQRLVDYLEKIDNKFQNSEVELYSKTIGVVQSSGTGKSRMLTEVGNRIFTLPICLRKANGVGYPPGDESVVQYFNFNCSTIIEDKHVSYRAHAALACFLAAAYETMLKWLKTIKAEEKCADTEALRKHWHQRMEPGNSTAPEERKKFFNEVVERAHALESDPRITTSPNPNAGPPEERIKLTAEAIAEPVEDLYRNFTKTPTEDLMDFLSKLPGAGDYPLCVTYFDEALELGDTYWALLRLLNNQDPATKMWYVFMGTKARASFFSPPPGEMHSFRLVTEIAQLLPPYITLGFDQYHVHKEEKEITARMGDFQTIEHLAQYGRPLWSASVKAYRHESTRVLKDASMKLTNTDPFSSMNKDHVFAVLSQRLCLDTVLAGSEAVELADRSVSHHMRLLIGLTANRSILYTHSPSEPILVLASANLMCNQKDKKRLAKVLTTLTKDLCSAGLVEKGLLGELFARTLLLIARDFTAPLGKNGVPNLLQPVRLLDYLCTLFGQNWKFDADQQNFDKVFSNAYVNFTHWIVTRDRLPEEPDQQLLANLWARGVALQCCFNQESTDWLIVIYIFPDGTEKFDTTAEFDPSCLSAVFGQVKNKETGDPKAEGTIRPFCTPRAQSLPYLAVLMELGTESKYSGGTKMKMKSAERRSETGRKRFRTSYDQSRYSISVRGTSKDMYGILSKADIEEEFANLFKITSSPLSNQDMAQDMCPLQRLRDGYITWMDKYVVSAKTPETQ</sequence>
<dbReference type="EMBL" id="KN818244">
    <property type="protein sequence ID" value="KIL65111.1"/>
    <property type="molecule type" value="Genomic_DNA"/>
</dbReference>
<dbReference type="STRING" id="946122.A0A0C2X743"/>
<accession>A0A0C2X743</accession>
<dbReference type="HOGENOM" id="CLU_009568_3_0_1"/>
<dbReference type="OrthoDB" id="107110at2759"/>
<reference evidence="2 3" key="1">
    <citation type="submission" date="2014-04" db="EMBL/GenBank/DDBJ databases">
        <title>Evolutionary Origins and Diversification of the Mycorrhizal Mutualists.</title>
        <authorList>
            <consortium name="DOE Joint Genome Institute"/>
            <consortium name="Mycorrhizal Genomics Consortium"/>
            <person name="Kohler A."/>
            <person name="Kuo A."/>
            <person name="Nagy L.G."/>
            <person name="Floudas D."/>
            <person name="Copeland A."/>
            <person name="Barry K.W."/>
            <person name="Cichocki N."/>
            <person name="Veneault-Fourrey C."/>
            <person name="LaButti K."/>
            <person name="Lindquist E.A."/>
            <person name="Lipzen A."/>
            <person name="Lundell T."/>
            <person name="Morin E."/>
            <person name="Murat C."/>
            <person name="Riley R."/>
            <person name="Ohm R."/>
            <person name="Sun H."/>
            <person name="Tunlid A."/>
            <person name="Henrissat B."/>
            <person name="Grigoriev I.V."/>
            <person name="Hibbett D.S."/>
            <person name="Martin F."/>
        </authorList>
    </citation>
    <scope>NUCLEOTIDE SEQUENCE [LARGE SCALE GENOMIC DNA]</scope>
    <source>
        <strain evidence="2 3">Koide BX008</strain>
    </source>
</reference>
<dbReference type="PANTHER" id="PTHR33266:SF1">
    <property type="entry name" value="F-BOX DOMAIN-CONTAINING PROTEIN"/>
    <property type="match status" value="1"/>
</dbReference>
<protein>
    <submittedName>
        <fullName evidence="2">Uncharacterized protein</fullName>
    </submittedName>
</protein>
<evidence type="ECO:0000256" key="1">
    <source>
        <dbReference type="SAM" id="MobiDB-lite"/>
    </source>
</evidence>
<evidence type="ECO:0000313" key="3">
    <source>
        <dbReference type="Proteomes" id="UP000054549"/>
    </source>
</evidence>
<organism evidence="2 3">
    <name type="scientific">Amanita muscaria (strain Koide BX008)</name>
    <dbReference type="NCBI Taxonomy" id="946122"/>
    <lineage>
        <taxon>Eukaryota</taxon>
        <taxon>Fungi</taxon>
        <taxon>Dikarya</taxon>
        <taxon>Basidiomycota</taxon>
        <taxon>Agaricomycotina</taxon>
        <taxon>Agaricomycetes</taxon>
        <taxon>Agaricomycetidae</taxon>
        <taxon>Agaricales</taxon>
        <taxon>Pluteineae</taxon>
        <taxon>Amanitaceae</taxon>
        <taxon>Amanita</taxon>
    </lineage>
</organism>
<dbReference type="Proteomes" id="UP000054549">
    <property type="component" value="Unassembled WGS sequence"/>
</dbReference>
<keyword evidence="3" id="KW-1185">Reference proteome</keyword>
<gene>
    <name evidence="2" type="ORF">M378DRAFT_162359</name>
</gene>